<dbReference type="AlphaFoldDB" id="A0A919MJU4"/>
<protein>
    <submittedName>
        <fullName evidence="2">Uncharacterized protein</fullName>
    </submittedName>
</protein>
<dbReference type="RefSeq" id="WP_203764103.1">
    <property type="nucleotide sequence ID" value="NZ_BAAAYJ010000103.1"/>
</dbReference>
<keyword evidence="1" id="KW-1133">Transmembrane helix</keyword>
<proteinExistence type="predicted"/>
<sequence>MTPRAERTSQVVGDLTVTLDAGGRTATARLHAEAGRPVVITVTDPSVLWREVARPALRDTVRRLAALTAVDVEDTRGRRLLRSVPRRGRARARWTAAGLVTLAGAGWLALRRH</sequence>
<keyword evidence="3" id="KW-1185">Reference proteome</keyword>
<accession>A0A919MJU4</accession>
<dbReference type="EMBL" id="BOMQ01000008">
    <property type="protein sequence ID" value="GIE47017.1"/>
    <property type="molecule type" value="Genomic_DNA"/>
</dbReference>
<keyword evidence="1" id="KW-0812">Transmembrane</keyword>
<comment type="caution">
    <text evidence="2">The sequence shown here is derived from an EMBL/GenBank/DDBJ whole genome shotgun (WGS) entry which is preliminary data.</text>
</comment>
<keyword evidence="1" id="KW-0472">Membrane</keyword>
<reference evidence="2" key="1">
    <citation type="submission" date="2021-01" db="EMBL/GenBank/DDBJ databases">
        <title>Whole genome shotgun sequence of Actinoplanes nipponensis NBRC 14063.</title>
        <authorList>
            <person name="Komaki H."/>
            <person name="Tamura T."/>
        </authorList>
    </citation>
    <scope>NUCLEOTIDE SEQUENCE</scope>
    <source>
        <strain evidence="2">NBRC 14063</strain>
    </source>
</reference>
<dbReference type="Proteomes" id="UP000647172">
    <property type="component" value="Unassembled WGS sequence"/>
</dbReference>
<evidence type="ECO:0000313" key="3">
    <source>
        <dbReference type="Proteomes" id="UP000647172"/>
    </source>
</evidence>
<organism evidence="2 3">
    <name type="scientific">Actinoplanes nipponensis</name>
    <dbReference type="NCBI Taxonomy" id="135950"/>
    <lineage>
        <taxon>Bacteria</taxon>
        <taxon>Bacillati</taxon>
        <taxon>Actinomycetota</taxon>
        <taxon>Actinomycetes</taxon>
        <taxon>Micromonosporales</taxon>
        <taxon>Micromonosporaceae</taxon>
        <taxon>Actinoplanes</taxon>
    </lineage>
</organism>
<feature type="transmembrane region" description="Helical" evidence="1">
    <location>
        <begin position="92"/>
        <end position="110"/>
    </location>
</feature>
<name>A0A919MJU4_9ACTN</name>
<gene>
    <name evidence="2" type="ORF">Ani05nite_05510</name>
</gene>
<evidence type="ECO:0000313" key="2">
    <source>
        <dbReference type="EMBL" id="GIE47017.1"/>
    </source>
</evidence>
<evidence type="ECO:0000256" key="1">
    <source>
        <dbReference type="SAM" id="Phobius"/>
    </source>
</evidence>